<organism evidence="1 2">
    <name type="scientific">Persea americana</name>
    <name type="common">Avocado</name>
    <dbReference type="NCBI Taxonomy" id="3435"/>
    <lineage>
        <taxon>Eukaryota</taxon>
        <taxon>Viridiplantae</taxon>
        <taxon>Streptophyta</taxon>
        <taxon>Embryophyta</taxon>
        <taxon>Tracheophyta</taxon>
        <taxon>Spermatophyta</taxon>
        <taxon>Magnoliopsida</taxon>
        <taxon>Magnoliidae</taxon>
        <taxon>Laurales</taxon>
        <taxon>Lauraceae</taxon>
        <taxon>Persea</taxon>
    </lineage>
</organism>
<dbReference type="EMBL" id="CM056810">
    <property type="protein sequence ID" value="KAJ8644692.1"/>
    <property type="molecule type" value="Genomic_DNA"/>
</dbReference>
<sequence>MASRMGLIGPVVVAVVVVFAALLQCTAAQTTHVVGDSTGWRLPSGAQFYSNWASGQTFRAGDTLTFNFGAGQHDVAEVTKTNFDSCSTSNTIGSVITTGPANIVLNSTGNFYYICTFSGHCNAGQKVDINVVSSSTTTPSTPTTGSSLNPSPAPTAGGTPNTRNSASSLAAGFGVSGIFVAILTAFFL</sequence>
<dbReference type="Proteomes" id="UP001234297">
    <property type="component" value="Chromosome 2"/>
</dbReference>
<evidence type="ECO:0000313" key="2">
    <source>
        <dbReference type="Proteomes" id="UP001234297"/>
    </source>
</evidence>
<accession>A0ACC2MG56</accession>
<protein>
    <submittedName>
        <fullName evidence="1">Uncharacterized protein</fullName>
    </submittedName>
</protein>
<name>A0ACC2MG56_PERAE</name>
<comment type="caution">
    <text evidence="1">The sequence shown here is derived from an EMBL/GenBank/DDBJ whole genome shotgun (WGS) entry which is preliminary data.</text>
</comment>
<keyword evidence="2" id="KW-1185">Reference proteome</keyword>
<proteinExistence type="predicted"/>
<evidence type="ECO:0000313" key="1">
    <source>
        <dbReference type="EMBL" id="KAJ8644692.1"/>
    </source>
</evidence>
<reference evidence="1 2" key="1">
    <citation type="journal article" date="2022" name="Hortic Res">
        <title>A haplotype resolved chromosomal level avocado genome allows analysis of novel avocado genes.</title>
        <authorList>
            <person name="Nath O."/>
            <person name="Fletcher S.J."/>
            <person name="Hayward A."/>
            <person name="Shaw L.M."/>
            <person name="Masouleh A.K."/>
            <person name="Furtado A."/>
            <person name="Henry R.J."/>
            <person name="Mitter N."/>
        </authorList>
    </citation>
    <scope>NUCLEOTIDE SEQUENCE [LARGE SCALE GENOMIC DNA]</scope>
    <source>
        <strain evidence="2">cv. Hass</strain>
    </source>
</reference>
<gene>
    <name evidence="1" type="ORF">MRB53_006440</name>
</gene>